<comment type="caution">
    <text evidence="3">The sequence shown here is derived from an EMBL/GenBank/DDBJ whole genome shotgun (WGS) entry which is preliminary data.</text>
</comment>
<feature type="region of interest" description="Disordered" evidence="1">
    <location>
        <begin position="277"/>
        <end position="306"/>
    </location>
</feature>
<sequence>MNIALFILGLVITLVTIFDMISTILSPRGAGFIADRISRGIWRACLMACNRDGRKKFLNIVGPALLLIIVLTWILLLWFGNTFIVYSDAEALWSSSKNAYVTGFVEKMYFTAYVLSSMGNGDYTPGNGWWMIYTGFISYTGVVFISLGISFLIPVVDAITLKRQISLRIHQLGKTPSEIIKRYEENNFKELLQVLNELEPSLLKLAQQHLAYPVIHYFHSENLHESLSVKLVTLDETMSILLYSVDKENLSDIHALERAYGATTYYLSTLASAFIKPGDDEPKRPNTSNLKNVSKETSQRGTGHEEDLSKRRKLLLAYIQNDGWEWEDVEENTDSISLGF</sequence>
<keyword evidence="2" id="KW-0812">Transmembrane</keyword>
<accession>A0A495PVG4</accession>
<keyword evidence="2" id="KW-0472">Membrane</keyword>
<dbReference type="AlphaFoldDB" id="A0A495PVG4"/>
<dbReference type="EMBL" id="RBLG01000002">
    <property type="protein sequence ID" value="RKS53770.1"/>
    <property type="molecule type" value="Genomic_DNA"/>
</dbReference>
<feature type="transmembrane region" description="Helical" evidence="2">
    <location>
        <begin position="57"/>
        <end position="79"/>
    </location>
</feature>
<feature type="transmembrane region" description="Helical" evidence="2">
    <location>
        <begin position="6"/>
        <end position="26"/>
    </location>
</feature>
<feature type="compositionally biased region" description="Basic and acidic residues" evidence="1">
    <location>
        <begin position="293"/>
        <end position="306"/>
    </location>
</feature>
<organism evidence="3 4">
    <name type="scientific">Gillisia mitskevichiae</name>
    <dbReference type="NCBI Taxonomy" id="270921"/>
    <lineage>
        <taxon>Bacteria</taxon>
        <taxon>Pseudomonadati</taxon>
        <taxon>Bacteroidota</taxon>
        <taxon>Flavobacteriia</taxon>
        <taxon>Flavobacteriales</taxon>
        <taxon>Flavobacteriaceae</taxon>
        <taxon>Gillisia</taxon>
    </lineage>
</organism>
<dbReference type="OrthoDB" id="3422146at2"/>
<protein>
    <recommendedName>
        <fullName evidence="5">Ion channel</fullName>
    </recommendedName>
</protein>
<keyword evidence="2" id="KW-1133">Transmembrane helix</keyword>
<dbReference type="Proteomes" id="UP000276282">
    <property type="component" value="Unassembled WGS sequence"/>
</dbReference>
<keyword evidence="4" id="KW-1185">Reference proteome</keyword>
<gene>
    <name evidence="3" type="ORF">BC962_2025</name>
</gene>
<dbReference type="Gene3D" id="1.10.287.70">
    <property type="match status" value="1"/>
</dbReference>
<evidence type="ECO:0000313" key="3">
    <source>
        <dbReference type="EMBL" id="RKS53770.1"/>
    </source>
</evidence>
<dbReference type="RefSeq" id="WP_121345845.1">
    <property type="nucleotide sequence ID" value="NZ_RBLG01000002.1"/>
</dbReference>
<evidence type="ECO:0000256" key="2">
    <source>
        <dbReference type="SAM" id="Phobius"/>
    </source>
</evidence>
<evidence type="ECO:0000313" key="4">
    <source>
        <dbReference type="Proteomes" id="UP000276282"/>
    </source>
</evidence>
<evidence type="ECO:0000256" key="1">
    <source>
        <dbReference type="SAM" id="MobiDB-lite"/>
    </source>
</evidence>
<reference evidence="3 4" key="1">
    <citation type="submission" date="2018-10" db="EMBL/GenBank/DDBJ databases">
        <title>Genomic Encyclopedia of Archaeal and Bacterial Type Strains, Phase II (KMG-II): from individual species to whole genera.</title>
        <authorList>
            <person name="Goeker M."/>
        </authorList>
    </citation>
    <scope>NUCLEOTIDE SEQUENCE [LARGE SCALE GENOMIC DNA]</scope>
    <source>
        <strain evidence="3 4">DSM 19839</strain>
    </source>
</reference>
<name>A0A495PVG4_9FLAO</name>
<proteinExistence type="predicted"/>
<feature type="transmembrane region" description="Helical" evidence="2">
    <location>
        <begin position="130"/>
        <end position="156"/>
    </location>
</feature>
<evidence type="ECO:0008006" key="5">
    <source>
        <dbReference type="Google" id="ProtNLM"/>
    </source>
</evidence>
<dbReference type="SUPFAM" id="SSF81324">
    <property type="entry name" value="Voltage-gated potassium channels"/>
    <property type="match status" value="1"/>
</dbReference>